<evidence type="ECO:0000256" key="3">
    <source>
        <dbReference type="ARBA" id="ARBA00022679"/>
    </source>
</evidence>
<evidence type="ECO:0000256" key="1">
    <source>
        <dbReference type="ARBA" id="ARBA00021292"/>
    </source>
</evidence>
<keyword evidence="8" id="KW-1185">Reference proteome</keyword>
<feature type="domain" description="Glycosyltransferase subfamily 4-like N-terminal" evidence="6">
    <location>
        <begin position="217"/>
        <end position="396"/>
    </location>
</feature>
<protein>
    <recommendedName>
        <fullName evidence="1">D-inositol 3-phosphate glycosyltransferase</fullName>
    </recommendedName>
</protein>
<name>A0A8A4ZDQ2_9MICO</name>
<dbReference type="InterPro" id="IPR028098">
    <property type="entry name" value="Glyco_trans_4-like_N"/>
</dbReference>
<organism evidence="7 8">
    <name type="scientific">Pengzhenrongella sicca</name>
    <dbReference type="NCBI Taxonomy" id="2819238"/>
    <lineage>
        <taxon>Bacteria</taxon>
        <taxon>Bacillati</taxon>
        <taxon>Actinomycetota</taxon>
        <taxon>Actinomycetes</taxon>
        <taxon>Micrococcales</taxon>
        <taxon>Pengzhenrongella</taxon>
    </lineage>
</organism>
<dbReference type="SUPFAM" id="SSF53756">
    <property type="entry name" value="UDP-Glycosyltransferase/glycogen phosphorylase"/>
    <property type="match status" value="1"/>
</dbReference>
<dbReference type="InterPro" id="IPR001296">
    <property type="entry name" value="Glyco_trans_1"/>
</dbReference>
<dbReference type="InterPro" id="IPR050194">
    <property type="entry name" value="Glycosyltransferase_grp1"/>
</dbReference>
<dbReference type="EMBL" id="CP071868">
    <property type="protein sequence ID" value="QTE29033.1"/>
    <property type="molecule type" value="Genomic_DNA"/>
</dbReference>
<dbReference type="Pfam" id="PF00534">
    <property type="entry name" value="Glycos_transf_1"/>
    <property type="match status" value="1"/>
</dbReference>
<dbReference type="GO" id="GO:0016757">
    <property type="term" value="F:glycosyltransferase activity"/>
    <property type="evidence" value="ECO:0007669"/>
    <property type="project" value="UniProtKB-KW"/>
</dbReference>
<evidence type="ECO:0000259" key="5">
    <source>
        <dbReference type="Pfam" id="PF00534"/>
    </source>
</evidence>
<evidence type="ECO:0000256" key="2">
    <source>
        <dbReference type="ARBA" id="ARBA00022676"/>
    </source>
</evidence>
<evidence type="ECO:0000259" key="6">
    <source>
        <dbReference type="Pfam" id="PF13579"/>
    </source>
</evidence>
<dbReference type="Proteomes" id="UP000663937">
    <property type="component" value="Chromosome"/>
</dbReference>
<feature type="region of interest" description="Disordered" evidence="4">
    <location>
        <begin position="117"/>
        <end position="144"/>
    </location>
</feature>
<accession>A0A8A4ZDQ2</accession>
<dbReference type="AlphaFoldDB" id="A0A8A4ZDQ2"/>
<gene>
    <name evidence="7" type="ORF">J4E96_17255</name>
</gene>
<dbReference type="PANTHER" id="PTHR45947">
    <property type="entry name" value="SULFOQUINOVOSYL TRANSFERASE SQD2"/>
    <property type="match status" value="1"/>
</dbReference>
<dbReference type="KEGG" id="psic:J4E96_17255"/>
<dbReference type="Pfam" id="PF13579">
    <property type="entry name" value="Glyco_trans_4_4"/>
    <property type="match status" value="1"/>
</dbReference>
<dbReference type="GO" id="GO:1901137">
    <property type="term" value="P:carbohydrate derivative biosynthetic process"/>
    <property type="evidence" value="ECO:0007669"/>
    <property type="project" value="UniProtKB-ARBA"/>
</dbReference>
<feature type="domain" description="Glycosyl transferase family 1" evidence="5">
    <location>
        <begin position="412"/>
        <end position="581"/>
    </location>
</feature>
<proteinExistence type="predicted"/>
<feature type="compositionally biased region" description="Low complexity" evidence="4">
    <location>
        <begin position="119"/>
        <end position="130"/>
    </location>
</feature>
<dbReference type="RefSeq" id="WP_227423294.1">
    <property type="nucleotide sequence ID" value="NZ_CP071868.1"/>
</dbReference>
<evidence type="ECO:0000256" key="4">
    <source>
        <dbReference type="SAM" id="MobiDB-lite"/>
    </source>
</evidence>
<keyword evidence="3" id="KW-0808">Transferase</keyword>
<keyword evidence="2" id="KW-0328">Glycosyltransferase</keyword>
<evidence type="ECO:0000313" key="7">
    <source>
        <dbReference type="EMBL" id="QTE29033.1"/>
    </source>
</evidence>
<dbReference type="PANTHER" id="PTHR45947:SF3">
    <property type="entry name" value="SULFOQUINOVOSYL TRANSFERASE SQD2"/>
    <property type="match status" value="1"/>
</dbReference>
<dbReference type="Gene3D" id="3.40.50.2000">
    <property type="entry name" value="Glycogen Phosphorylase B"/>
    <property type="match status" value="2"/>
</dbReference>
<evidence type="ECO:0000313" key="8">
    <source>
        <dbReference type="Proteomes" id="UP000663937"/>
    </source>
</evidence>
<reference evidence="7" key="1">
    <citation type="submission" date="2021-03" db="EMBL/GenBank/DDBJ databases">
        <title>Pengzhenrongella sicca gen. nov., sp. nov., a new member of suborder Micrococcineae isolated from High-Arctic tundra soil.</title>
        <authorList>
            <person name="Peng F."/>
        </authorList>
    </citation>
    <scope>NUCLEOTIDE SEQUENCE</scope>
    <source>
        <strain evidence="7">LRZ-2</strain>
    </source>
</reference>
<sequence length="609" mass="64326">MRPPSARRARELRSNARLALTTASRHLGDDPLLLALQVSRRLPRPVVVAASRGLLLGTGTRGTEPAGSLRGAYGAWLAGHADAAAAELTALRDRPAAPGRLGRRLAAELAVQLGRADVAPAGSTTTGPTTTSPPPATSSLQARSAWQRGDVAAALEHSARDAGHPGLHHRYAAELATMRPGARVESGAPRPPSPARPGGGLAVFHVLTNSLPHTQSGYALRSHAVLTAQRDAGIRVAAATRLGYPVSVGKLGARHLDVVDGIEYTRLVPTRSAATADARLRQQVELLAPILERFEPQVLHTTTNFTNALVTEALARRFGVPWVYEVRGLLEETWVASRPGAAEQAHAAGSERYRLLRAKETEMALAADHVVTLSETLRAELIERGVPASGITVVPNAVDAALLSRCATPESARRALNLPTEGFWVGTVSSLVDYEGLDTMIDAVALLRERGVDARALIVGDGASRPALERRAAEAGLSDVVVFTGRVPRERAADYHEALDVFVVPRRDVRVARRVTPLKPIEAMACGRPVVASDLPALAELIEPHGSGVLVPPGDAAALAGALEQLSASPIAREQYAAAGRAFAGSRTWKHAGSAYLDLYQRLTARVAA</sequence>